<gene>
    <name evidence="2" type="ORF">MANAM107_24360</name>
</gene>
<accession>A0ABM7UQ17</accession>
<reference evidence="2 3" key="1">
    <citation type="submission" date="2021-08" db="EMBL/GenBank/DDBJ databases">
        <title>Whole genome sequence of novel Actinomyces species strain MAS-1.</title>
        <authorList>
            <person name="Saito M."/>
            <person name="Kuwahara N."/>
            <person name="Takizawa T."/>
            <person name="Gotouda H."/>
            <person name="Ochiai T."/>
        </authorList>
    </citation>
    <scope>NUCLEOTIDE SEQUENCE [LARGE SCALE GENOMIC DNA]</scope>
    <source>
        <strain evidence="2 3">MAS-1</strain>
    </source>
</reference>
<dbReference type="InterPro" id="IPR027417">
    <property type="entry name" value="P-loop_NTPase"/>
</dbReference>
<organism evidence="2 3">
    <name type="scientific">Actinomyces capricornis</name>
    <dbReference type="NCBI Taxonomy" id="2755559"/>
    <lineage>
        <taxon>Bacteria</taxon>
        <taxon>Bacillati</taxon>
        <taxon>Actinomycetota</taxon>
        <taxon>Actinomycetes</taxon>
        <taxon>Actinomycetales</taxon>
        <taxon>Actinomycetaceae</taxon>
        <taxon>Actinomyces</taxon>
    </lineage>
</organism>
<proteinExistence type="predicted"/>
<evidence type="ECO:0000313" key="3">
    <source>
        <dbReference type="Proteomes" id="UP000824496"/>
    </source>
</evidence>
<protein>
    <submittedName>
        <fullName evidence="2">Conjugal transfer protein TraG</fullName>
    </submittedName>
</protein>
<dbReference type="InterPro" id="IPR051162">
    <property type="entry name" value="T4SS_component"/>
</dbReference>
<dbReference type="PANTHER" id="PTHR30121">
    <property type="entry name" value="UNCHARACTERIZED PROTEIN YJGR-RELATED"/>
    <property type="match status" value="1"/>
</dbReference>
<dbReference type="CDD" id="cd01127">
    <property type="entry name" value="TrwB_TraG_TraD_VirD4"/>
    <property type="match status" value="2"/>
</dbReference>
<dbReference type="EMBL" id="AP025017">
    <property type="protein sequence ID" value="BDA65602.1"/>
    <property type="molecule type" value="Genomic_DNA"/>
</dbReference>
<dbReference type="PANTHER" id="PTHR30121:SF11">
    <property type="entry name" value="AAA+ ATPASE DOMAIN-CONTAINING PROTEIN"/>
    <property type="match status" value="1"/>
</dbReference>
<feature type="region of interest" description="Disordered" evidence="1">
    <location>
        <begin position="700"/>
        <end position="743"/>
    </location>
</feature>
<name>A0ABM7UQ17_9ACTO</name>
<evidence type="ECO:0000313" key="2">
    <source>
        <dbReference type="EMBL" id="BDA65602.1"/>
    </source>
</evidence>
<dbReference type="Gene3D" id="3.40.50.300">
    <property type="entry name" value="P-loop containing nucleotide triphosphate hydrolases"/>
    <property type="match status" value="2"/>
</dbReference>
<evidence type="ECO:0000256" key="1">
    <source>
        <dbReference type="SAM" id="MobiDB-lite"/>
    </source>
</evidence>
<sequence length="743" mass="80266">MTSWGSQAAHAAPLSWFQVQLSQPLSTTDATGMLDRILADWHLGRVVLETRASSGRARTFVATRPGTGLEATIPELVPGSRVTTPAEGRQSVDAALRLKVSRPLLPLNIERIEAVVRAVLAAMAATDTGEELVIQALIGPRYRPSLSSGQLARSGWLELLGFAHPVQEPRLSAAIRRREGQHQAGVMLRLGARAATPARWRALLSGLLGALRMSEGAGVRLRACGEQPERLTQARRPWRYPLTLSAHELACLIGWPIGAGELPATPGAHPRRLPLPEHRDTTRAFATSNEPAQSGRLGISIHDALFHTVLLGPTGAGKSTAMAQLALADIRAGRGVLLIDPKADLVHDLLARIPPERRDDVVVIDPTSPTPVGINPLATTFTGSRRRPELIADAVLATFKTLFADSWGPRTEEILTAGLLTLARTPGATLVDLPLLLTSPAHRRRITAAAPDPLGTDRFWEKYEALSEAQRSQWIAPVLNKLQPFLIRPHLRATLGQAEPRFDPSELLTRQRIVLVSLNKGVLGAESARLLGSLLIGQLWPLILARAALPPERRHIVSIYIDEVQDYLALPGDLADALAQARSLGVAFHLAHQYRAQLPSALRAGIDTNARNKIIFSLSASDASEMARQATGLEAADFQLLPRFAVYARTLYQGHLQTWAMATTMPLPPPTADPVELHAASTARYGQDARDVETGLLERLGATPQTTGGSAPPAGNVRAAETIIGRRPRKATGRPDSGRRRDR</sequence>
<dbReference type="SUPFAM" id="SSF52540">
    <property type="entry name" value="P-loop containing nucleoside triphosphate hydrolases"/>
    <property type="match status" value="1"/>
</dbReference>
<dbReference type="Proteomes" id="UP000824496">
    <property type="component" value="Chromosome"/>
</dbReference>
<keyword evidence="3" id="KW-1185">Reference proteome</keyword>